<dbReference type="RefSeq" id="WP_377303578.1">
    <property type="nucleotide sequence ID" value="NZ_CP180191.1"/>
</dbReference>
<comment type="similarity">
    <text evidence="2">Belongs to the PucC family.</text>
</comment>
<dbReference type="PANTHER" id="PTHR23538:SF1">
    <property type="entry name" value="44.5 KD BACTERIOCHLOROPHYLL SYNTHASE SUBUNIT"/>
    <property type="match status" value="1"/>
</dbReference>
<evidence type="ECO:0000256" key="4">
    <source>
        <dbReference type="ARBA" id="ARBA00022989"/>
    </source>
</evidence>
<gene>
    <name evidence="7" type="ORF">ACFOEN_10195</name>
</gene>
<dbReference type="InterPro" id="IPR036259">
    <property type="entry name" value="MFS_trans_sf"/>
</dbReference>
<evidence type="ECO:0000256" key="6">
    <source>
        <dbReference type="SAM" id="Phobius"/>
    </source>
</evidence>
<feature type="transmembrane region" description="Helical" evidence="6">
    <location>
        <begin position="285"/>
        <end position="303"/>
    </location>
</feature>
<organism evidence="7 8">
    <name type="scientific">Piscinibacterium candidicorallinum</name>
    <dbReference type="NCBI Taxonomy" id="1793872"/>
    <lineage>
        <taxon>Bacteria</taxon>
        <taxon>Pseudomonadati</taxon>
        <taxon>Pseudomonadota</taxon>
        <taxon>Betaproteobacteria</taxon>
        <taxon>Burkholderiales</taxon>
        <taxon>Piscinibacterium</taxon>
    </lineage>
</organism>
<name>A0ABV7H668_9BURK</name>
<feature type="transmembrane region" description="Helical" evidence="6">
    <location>
        <begin position="190"/>
        <end position="212"/>
    </location>
</feature>
<accession>A0ABV7H668</accession>
<feature type="transmembrane region" description="Helical" evidence="6">
    <location>
        <begin position="348"/>
        <end position="372"/>
    </location>
</feature>
<feature type="transmembrane region" description="Helical" evidence="6">
    <location>
        <begin position="247"/>
        <end position="265"/>
    </location>
</feature>
<feature type="transmembrane region" description="Helical" evidence="6">
    <location>
        <begin position="159"/>
        <end position="178"/>
    </location>
</feature>
<keyword evidence="4 6" id="KW-1133">Transmembrane helix</keyword>
<feature type="transmembrane region" description="Helical" evidence="6">
    <location>
        <begin position="424"/>
        <end position="448"/>
    </location>
</feature>
<dbReference type="CDD" id="cd06176">
    <property type="entry name" value="MFS_BCD_PucC-like"/>
    <property type="match status" value="1"/>
</dbReference>
<sequence length="472" mass="48386">MQDTIQTGAAEAHALQGGAMFSWRSVVRLGLVQACLGAVVVLTTSTLNRVMVVEHALPAMIPGLLVALHYIVQMTRPRMGWGSDVGGRRTPWIIGGMAVLALGGFLAACATVLMASSRTQGFVLAVLAFTLIGLGVSASGTSLLVLLAKRVDEGRKAGAATVVWLMMIAGFALTAATAGKLLDPYSGARLLAVSGGVSVLALLVSCIALWGIEGARPAQQAAAPEASREDFRAALREVWADPTARRFTLFVFTSMLAYSAQDLILEPFAGMVLGFTPGESTALSGVQHGGVLAGMLLVALAAGRGKGRQIGSLKAWCVGGCIASALAMMGLVMTAFVGDAWPFKATVFILGVANGAFSIAAIGSMMSLASAAGPSTTASGANAKRREGTRMGLWGAAQAIAFGLGGFAGTVASDLARWLLGSAAAGYASVFALEAVFFLVAAALAASLGQQFVSRARTHRIPDALVAQLEQR</sequence>
<keyword evidence="5 6" id="KW-0472">Membrane</keyword>
<evidence type="ECO:0000256" key="1">
    <source>
        <dbReference type="ARBA" id="ARBA00004141"/>
    </source>
</evidence>
<evidence type="ECO:0000256" key="5">
    <source>
        <dbReference type="ARBA" id="ARBA00023136"/>
    </source>
</evidence>
<feature type="transmembrane region" description="Helical" evidence="6">
    <location>
        <begin position="393"/>
        <end position="412"/>
    </location>
</feature>
<proteinExistence type="inferred from homology"/>
<evidence type="ECO:0000313" key="7">
    <source>
        <dbReference type="EMBL" id="MFC3148014.1"/>
    </source>
</evidence>
<dbReference type="EMBL" id="JBHRTI010000004">
    <property type="protein sequence ID" value="MFC3148014.1"/>
    <property type="molecule type" value="Genomic_DNA"/>
</dbReference>
<keyword evidence="3 6" id="KW-0812">Transmembrane</keyword>
<feature type="transmembrane region" description="Helical" evidence="6">
    <location>
        <begin position="92"/>
        <end position="116"/>
    </location>
</feature>
<evidence type="ECO:0000313" key="8">
    <source>
        <dbReference type="Proteomes" id="UP001595556"/>
    </source>
</evidence>
<evidence type="ECO:0000256" key="2">
    <source>
        <dbReference type="ARBA" id="ARBA00008412"/>
    </source>
</evidence>
<dbReference type="PANTHER" id="PTHR23538">
    <property type="entry name" value="44.5 KD BACTERIOCHLOROPHYLL SYNTHASE SUBUNIT"/>
    <property type="match status" value="1"/>
</dbReference>
<comment type="caution">
    <text evidence="7">The sequence shown here is derived from an EMBL/GenBank/DDBJ whole genome shotgun (WGS) entry which is preliminary data.</text>
</comment>
<protein>
    <submittedName>
        <fullName evidence="7">BCD family MFS transporter</fullName>
    </submittedName>
</protein>
<feature type="transmembrane region" description="Helical" evidence="6">
    <location>
        <begin position="55"/>
        <end position="72"/>
    </location>
</feature>
<dbReference type="SUPFAM" id="SSF103473">
    <property type="entry name" value="MFS general substrate transporter"/>
    <property type="match status" value="1"/>
</dbReference>
<feature type="transmembrane region" description="Helical" evidence="6">
    <location>
        <begin position="315"/>
        <end position="336"/>
    </location>
</feature>
<dbReference type="PIRSF" id="PIRSF016565">
    <property type="entry name" value="PucC"/>
    <property type="match status" value="1"/>
</dbReference>
<dbReference type="Pfam" id="PF03209">
    <property type="entry name" value="PUCC"/>
    <property type="match status" value="1"/>
</dbReference>
<reference evidence="8" key="1">
    <citation type="journal article" date="2019" name="Int. J. Syst. Evol. Microbiol.">
        <title>The Global Catalogue of Microorganisms (GCM) 10K type strain sequencing project: providing services to taxonomists for standard genome sequencing and annotation.</title>
        <authorList>
            <consortium name="The Broad Institute Genomics Platform"/>
            <consortium name="The Broad Institute Genome Sequencing Center for Infectious Disease"/>
            <person name="Wu L."/>
            <person name="Ma J."/>
        </authorList>
    </citation>
    <scope>NUCLEOTIDE SEQUENCE [LARGE SCALE GENOMIC DNA]</scope>
    <source>
        <strain evidence="8">KCTC 52168</strain>
    </source>
</reference>
<feature type="transmembrane region" description="Helical" evidence="6">
    <location>
        <begin position="122"/>
        <end position="147"/>
    </location>
</feature>
<feature type="transmembrane region" description="Helical" evidence="6">
    <location>
        <begin position="26"/>
        <end position="43"/>
    </location>
</feature>
<dbReference type="InterPro" id="IPR026036">
    <property type="entry name" value="PucC"/>
</dbReference>
<keyword evidence="8" id="KW-1185">Reference proteome</keyword>
<comment type="subcellular location">
    <subcellularLocation>
        <location evidence="1">Membrane</location>
        <topology evidence="1">Multi-pass membrane protein</topology>
    </subcellularLocation>
</comment>
<evidence type="ECO:0000256" key="3">
    <source>
        <dbReference type="ARBA" id="ARBA00022692"/>
    </source>
</evidence>
<dbReference type="Proteomes" id="UP001595556">
    <property type="component" value="Unassembled WGS sequence"/>
</dbReference>
<dbReference type="Gene3D" id="1.20.1250.20">
    <property type="entry name" value="MFS general substrate transporter like domains"/>
    <property type="match status" value="2"/>
</dbReference>
<dbReference type="InterPro" id="IPR004896">
    <property type="entry name" value="PucC-rel"/>
</dbReference>